<evidence type="ECO:0000256" key="4">
    <source>
        <dbReference type="SAM" id="MobiDB-lite"/>
    </source>
</evidence>
<feature type="compositionally biased region" description="Polar residues" evidence="4">
    <location>
        <begin position="160"/>
        <end position="174"/>
    </location>
</feature>
<keyword evidence="2" id="KW-0547">Nucleotide-binding</keyword>
<proteinExistence type="inferred from homology"/>
<dbReference type="PANTHER" id="PTHR12169:SF6">
    <property type="entry name" value="AFG1-LIKE ATPASE"/>
    <property type="match status" value="1"/>
</dbReference>
<dbReference type="Gene3D" id="3.40.50.300">
    <property type="entry name" value="P-loop containing nucleotide triphosphate hydrolases"/>
    <property type="match status" value="1"/>
</dbReference>
<dbReference type="InterPro" id="IPR027417">
    <property type="entry name" value="P-loop_NTPase"/>
</dbReference>
<gene>
    <name evidence="5" type="primary">N2B</name>
</gene>
<evidence type="ECO:0000256" key="1">
    <source>
        <dbReference type="ARBA" id="ARBA00010322"/>
    </source>
</evidence>
<accession>A0A034W8U2</accession>
<organism evidence="5">
    <name type="scientific">Bactrocera dorsalis</name>
    <name type="common">Oriental fruit fly</name>
    <name type="synonym">Dacus dorsalis</name>
    <dbReference type="NCBI Taxonomy" id="27457"/>
    <lineage>
        <taxon>Eukaryota</taxon>
        <taxon>Metazoa</taxon>
        <taxon>Ecdysozoa</taxon>
        <taxon>Arthropoda</taxon>
        <taxon>Hexapoda</taxon>
        <taxon>Insecta</taxon>
        <taxon>Pterygota</taxon>
        <taxon>Neoptera</taxon>
        <taxon>Endopterygota</taxon>
        <taxon>Diptera</taxon>
        <taxon>Brachycera</taxon>
        <taxon>Muscomorpha</taxon>
        <taxon>Tephritoidea</taxon>
        <taxon>Tephritidae</taxon>
        <taxon>Bactrocera</taxon>
        <taxon>Bactrocera</taxon>
    </lineage>
</organism>
<dbReference type="PANTHER" id="PTHR12169">
    <property type="entry name" value="ATPASE N2B"/>
    <property type="match status" value="1"/>
</dbReference>
<dbReference type="AlphaFoldDB" id="A0A034W8U2"/>
<feature type="region of interest" description="Disordered" evidence="4">
    <location>
        <begin position="156"/>
        <end position="179"/>
    </location>
</feature>
<dbReference type="SUPFAM" id="SSF52540">
    <property type="entry name" value="P-loop containing nucleoside triphosphate hydrolases"/>
    <property type="match status" value="1"/>
</dbReference>
<dbReference type="OrthoDB" id="548867at2759"/>
<evidence type="ECO:0000256" key="2">
    <source>
        <dbReference type="ARBA" id="ARBA00022741"/>
    </source>
</evidence>
<dbReference type="GO" id="GO:0005524">
    <property type="term" value="F:ATP binding"/>
    <property type="evidence" value="ECO:0007669"/>
    <property type="project" value="UniProtKB-KW"/>
</dbReference>
<protein>
    <submittedName>
        <fullName evidence="5">Putative ATPase N2B</fullName>
    </submittedName>
</protein>
<dbReference type="Pfam" id="PF03969">
    <property type="entry name" value="AFG1_ATPase"/>
    <property type="match status" value="1"/>
</dbReference>
<dbReference type="EMBL" id="GAKP01008382">
    <property type="protein sequence ID" value="JAC50570.1"/>
    <property type="molecule type" value="Transcribed_RNA"/>
</dbReference>
<name>A0A034W8U2_BACDO</name>
<comment type="similarity">
    <text evidence="1">Belongs to the AFG1 ATPase family.</text>
</comment>
<evidence type="ECO:0000313" key="5">
    <source>
        <dbReference type="EMBL" id="JAC50570.1"/>
    </source>
</evidence>
<dbReference type="GO" id="GO:0016887">
    <property type="term" value="F:ATP hydrolysis activity"/>
    <property type="evidence" value="ECO:0007669"/>
    <property type="project" value="InterPro"/>
</dbReference>
<dbReference type="NCBIfam" id="NF040713">
    <property type="entry name" value="ZapE"/>
    <property type="match status" value="1"/>
</dbReference>
<evidence type="ECO:0000256" key="3">
    <source>
        <dbReference type="ARBA" id="ARBA00022840"/>
    </source>
</evidence>
<reference evidence="5" key="1">
    <citation type="journal article" date="2014" name="BMC Genomics">
        <title>Characterizing the developmental transcriptome of the oriental fruit fly, Bactrocera dorsalis (Diptera: Tephritidae) through comparative genomic analysis with Drosophila melanogaster utilizing modENCODE datasets.</title>
        <authorList>
            <person name="Geib S.M."/>
            <person name="Calla B."/>
            <person name="Hall B."/>
            <person name="Hou S."/>
            <person name="Manoukis N.C."/>
        </authorList>
    </citation>
    <scope>NUCLEOTIDE SEQUENCE</scope>
    <source>
        <strain evidence="5">Punador</strain>
    </source>
</reference>
<dbReference type="InterPro" id="IPR005654">
    <property type="entry name" value="ATPase_AFG1-like"/>
</dbReference>
<dbReference type="GO" id="GO:0005739">
    <property type="term" value="C:mitochondrion"/>
    <property type="evidence" value="ECO:0007669"/>
    <property type="project" value="TreeGrafter"/>
</dbReference>
<dbReference type="FunFam" id="3.40.50.300:FF:003045">
    <property type="entry name" value="GD10885"/>
    <property type="match status" value="1"/>
</dbReference>
<keyword evidence="3" id="KW-0067">ATP-binding</keyword>
<sequence>MLKTVCVNTRLKIWTECEQLLLALQPQCHSQVRYISPLSIYDRRVANKELLPDKEQKATTERLEALYNSIQNYKPISKSGSGGGGFFSSLFKGDKNKNGVELNVGPEVPQGLYIFGSVGGGKTTLMDMFFDACTDIQQKQRVHFNSFMTDVHKRIHATKQQRGPSDRAFNTENPTPYDPTRPVADQILSESWLICFDEFQVTDIADAMILKRLFTHLFNDGLVMVATSNRHPQELYKNGLQRSNFLPFIDILQLRCKVSELNSGIDYRRIAQSGDTNYFVKSKTDANAEMERMFKILCTQENDIVRPRTITHFGRDLNFQKTCGRVLDSTFEELCDRPLAGSDYLQIAQLFHTVLIRDVPKMNLFIKSQMRRFITLIDTLYDNRVRVVISAETPLDRLFDITDKPTGLADSERTLMDDLNIKHGSNEAAANYFTGDEEAFAFDRTISRLFEMQKKEYWEQWAKHR</sequence>